<evidence type="ECO:0000313" key="10">
    <source>
        <dbReference type="EMBL" id="PWZ29234.1"/>
    </source>
</evidence>
<keyword evidence="8" id="KW-0482">Metalloprotease</keyword>
<evidence type="ECO:0000256" key="6">
    <source>
        <dbReference type="ARBA" id="ARBA00022801"/>
    </source>
</evidence>
<dbReference type="GO" id="GO:0006508">
    <property type="term" value="P:proteolysis"/>
    <property type="evidence" value="ECO:0007669"/>
    <property type="project" value="UniProtKB-KW"/>
</dbReference>
<evidence type="ECO:0000256" key="5">
    <source>
        <dbReference type="ARBA" id="ARBA00022723"/>
    </source>
</evidence>
<proteinExistence type="inferred from homology"/>
<keyword evidence="4" id="KW-0645">Protease</keyword>
<keyword evidence="6" id="KW-0378">Hydrolase</keyword>
<comment type="cofactor">
    <cofactor evidence="1">
        <name>Zn(2+)</name>
        <dbReference type="ChEBI" id="CHEBI:29105"/>
    </cofactor>
</comment>
<dbReference type="GO" id="GO:0008237">
    <property type="term" value="F:metallopeptidase activity"/>
    <property type="evidence" value="ECO:0007669"/>
    <property type="project" value="UniProtKB-KW"/>
</dbReference>
<dbReference type="AlphaFoldDB" id="A0A3L6F7L2"/>
<dbReference type="InterPro" id="IPR027268">
    <property type="entry name" value="Peptidase_M4/M1_CTD_sf"/>
</dbReference>
<evidence type="ECO:0000256" key="3">
    <source>
        <dbReference type="ARBA" id="ARBA00022438"/>
    </source>
</evidence>
<keyword evidence="5" id="KW-0479">Metal-binding</keyword>
<dbReference type="SUPFAM" id="SSF55486">
    <property type="entry name" value="Metalloproteases ('zincins'), catalytic domain"/>
    <property type="match status" value="1"/>
</dbReference>
<dbReference type="InterPro" id="IPR050344">
    <property type="entry name" value="Peptidase_M1_aminopeptidases"/>
</dbReference>
<comment type="similarity">
    <text evidence="2">Belongs to the peptidase M1 family.</text>
</comment>
<dbReference type="GO" id="GO:0004177">
    <property type="term" value="F:aminopeptidase activity"/>
    <property type="evidence" value="ECO:0007669"/>
    <property type="project" value="UniProtKB-KW"/>
</dbReference>
<dbReference type="PANTHER" id="PTHR11533:SF174">
    <property type="entry name" value="PUROMYCIN-SENSITIVE AMINOPEPTIDASE-RELATED"/>
    <property type="match status" value="1"/>
</dbReference>
<dbReference type="ExpressionAtlas" id="A0A3L6F7L2">
    <property type="expression patterns" value="baseline"/>
</dbReference>
<protein>
    <submittedName>
        <fullName evidence="10">Aminopeptidase M1-A</fullName>
    </submittedName>
</protein>
<feature type="domain" description="Peptidase M1 membrane alanine aminopeptidase" evidence="9">
    <location>
        <begin position="39"/>
        <end position="119"/>
    </location>
</feature>
<dbReference type="GO" id="GO:0008270">
    <property type="term" value="F:zinc ion binding"/>
    <property type="evidence" value="ECO:0007669"/>
    <property type="project" value="InterPro"/>
</dbReference>
<dbReference type="Gene3D" id="1.10.390.10">
    <property type="entry name" value="Neutral Protease Domain 2"/>
    <property type="match status" value="1"/>
</dbReference>
<dbReference type="PANTHER" id="PTHR11533">
    <property type="entry name" value="PROTEASE M1 ZINC METALLOPROTEASE"/>
    <property type="match status" value="1"/>
</dbReference>
<accession>A0A3L6F7L2</accession>
<evidence type="ECO:0000256" key="2">
    <source>
        <dbReference type="ARBA" id="ARBA00010136"/>
    </source>
</evidence>
<keyword evidence="7" id="KW-0862">Zinc</keyword>
<evidence type="ECO:0000259" key="9">
    <source>
        <dbReference type="Pfam" id="PF01433"/>
    </source>
</evidence>
<evidence type="ECO:0000256" key="4">
    <source>
        <dbReference type="ARBA" id="ARBA00022670"/>
    </source>
</evidence>
<dbReference type="EMBL" id="NCVQ01000005">
    <property type="protein sequence ID" value="PWZ29234.1"/>
    <property type="molecule type" value="Genomic_DNA"/>
</dbReference>
<organism evidence="10">
    <name type="scientific">Zea mays</name>
    <name type="common">Maize</name>
    <dbReference type="NCBI Taxonomy" id="4577"/>
    <lineage>
        <taxon>Eukaryota</taxon>
        <taxon>Viridiplantae</taxon>
        <taxon>Streptophyta</taxon>
        <taxon>Embryophyta</taxon>
        <taxon>Tracheophyta</taxon>
        <taxon>Spermatophyta</taxon>
        <taxon>Magnoliopsida</taxon>
        <taxon>Liliopsida</taxon>
        <taxon>Poales</taxon>
        <taxon>Poaceae</taxon>
        <taxon>PACMAD clade</taxon>
        <taxon>Panicoideae</taxon>
        <taxon>Andropogonodae</taxon>
        <taxon>Andropogoneae</taxon>
        <taxon>Tripsacinae</taxon>
        <taxon>Zea</taxon>
    </lineage>
</organism>
<gene>
    <name evidence="10" type="primary">Os02g0218200_0</name>
    <name evidence="10" type="ORF">Zm00014a_041129</name>
</gene>
<dbReference type="PRINTS" id="PR00756">
    <property type="entry name" value="ALADIPTASE"/>
</dbReference>
<dbReference type="InterPro" id="IPR014782">
    <property type="entry name" value="Peptidase_M1_dom"/>
</dbReference>
<evidence type="ECO:0000256" key="8">
    <source>
        <dbReference type="ARBA" id="ARBA00023049"/>
    </source>
</evidence>
<sequence length="176" mass="20359">MATRKPRDAANKVQVNKSDYDNVKVFLYLKVNRKAIWDLRSNRQVAVVVAHELTHQWFGNFVTMKWWTHLWLNEGFATWVSYLAADHFFPEWNVWTQFLEESTIGFKLDALAGSHPIEELHTKYYHASNARIWFYGDDNLTLALCIYGSVLAPGSLANEESGFYYANVVSSETLIC</sequence>
<reference evidence="10" key="1">
    <citation type="journal article" date="2018" name="Nat. Genet.">
        <title>Extensive intraspecific gene order and gene structural variations between Mo17 and other maize genomes.</title>
        <authorList>
            <person name="Sun S."/>
            <person name="Zhou Y."/>
            <person name="Chen J."/>
            <person name="Shi J."/>
            <person name="Zhao H."/>
            <person name="Zhao H."/>
            <person name="Song W."/>
            <person name="Zhang M."/>
            <person name="Cui Y."/>
            <person name="Dong X."/>
            <person name="Liu H."/>
            <person name="Ma X."/>
            <person name="Jiao Y."/>
            <person name="Wang B."/>
            <person name="Wei X."/>
            <person name="Stein J.C."/>
            <person name="Glaubitz J.C."/>
            <person name="Lu F."/>
            <person name="Yu G."/>
            <person name="Liang C."/>
            <person name="Fengler K."/>
            <person name="Li B."/>
            <person name="Rafalski A."/>
            <person name="Schnable P.S."/>
            <person name="Ware D.H."/>
            <person name="Buckler E.S."/>
            <person name="Lai J."/>
        </authorList>
    </citation>
    <scope>NUCLEOTIDE SEQUENCE [LARGE SCALE GENOMIC DNA]</scope>
    <source>
        <tissue evidence="10">Seedling</tissue>
    </source>
</reference>
<dbReference type="Pfam" id="PF01433">
    <property type="entry name" value="Peptidase_M1"/>
    <property type="match status" value="1"/>
</dbReference>
<comment type="caution">
    <text evidence="10">The sequence shown here is derived from an EMBL/GenBank/DDBJ whole genome shotgun (WGS) entry which is preliminary data.</text>
</comment>
<dbReference type="InterPro" id="IPR001930">
    <property type="entry name" value="Peptidase_M1"/>
</dbReference>
<evidence type="ECO:0000256" key="7">
    <source>
        <dbReference type="ARBA" id="ARBA00022833"/>
    </source>
</evidence>
<name>A0A3L6F7L2_MAIZE</name>
<keyword evidence="3 10" id="KW-0031">Aminopeptidase</keyword>
<dbReference type="Proteomes" id="UP000251960">
    <property type="component" value="Chromosome 4"/>
</dbReference>
<evidence type="ECO:0000256" key="1">
    <source>
        <dbReference type="ARBA" id="ARBA00001947"/>
    </source>
</evidence>